<dbReference type="OrthoDB" id="9808843at2"/>
<protein>
    <submittedName>
        <fullName evidence="4">Response regulator transcription factor</fullName>
    </submittedName>
</protein>
<dbReference type="SMART" id="SM00850">
    <property type="entry name" value="LytTR"/>
    <property type="match status" value="1"/>
</dbReference>
<organism evidence="4 5">
    <name type="scientific">Oryzomonas rubra</name>
    <dbReference type="NCBI Taxonomy" id="2509454"/>
    <lineage>
        <taxon>Bacteria</taxon>
        <taxon>Pseudomonadati</taxon>
        <taxon>Thermodesulfobacteriota</taxon>
        <taxon>Desulfuromonadia</taxon>
        <taxon>Geobacterales</taxon>
        <taxon>Geobacteraceae</taxon>
        <taxon>Oryzomonas</taxon>
    </lineage>
</organism>
<dbReference type="InterPro" id="IPR046947">
    <property type="entry name" value="LytR-like"/>
</dbReference>
<keyword evidence="5" id="KW-1185">Reference proteome</keyword>
<dbReference type="Gene3D" id="3.40.50.2300">
    <property type="match status" value="1"/>
</dbReference>
<sequence length="256" mass="28457">MTITVFIIDDEAPARRELRYLLEQVGDVDVLGEASNPSLGLQGIRETKPQLVFLDIQLPGLSGIELAQVIRELPDKPLVVFATAFEQFAVQAFNVEAFDYILKPFTLERVAKSIHKAGKVLDTRVTAQKSLVPQEGAHSPDKPDIKRIIVHKGGKMIPVPPESIAFIRATEGEAQVHTTDGVFTSKSTLNTLEKVLEPYSFVRVHRNSLVNLNCIIEIIPWFNGSCKLVMSDNNGSEVLVSRYNAKDLKQRLILSK</sequence>
<name>A0A5A9XKY4_9BACT</name>
<feature type="modified residue" description="4-aspartylphosphate" evidence="1">
    <location>
        <position position="55"/>
    </location>
</feature>
<dbReference type="Pfam" id="PF00072">
    <property type="entry name" value="Response_reg"/>
    <property type="match status" value="1"/>
</dbReference>
<dbReference type="InterPro" id="IPR011006">
    <property type="entry name" value="CheY-like_superfamily"/>
</dbReference>
<dbReference type="SUPFAM" id="SSF52172">
    <property type="entry name" value="CheY-like"/>
    <property type="match status" value="1"/>
</dbReference>
<comment type="caution">
    <text evidence="4">The sequence shown here is derived from an EMBL/GenBank/DDBJ whole genome shotgun (WGS) entry which is preliminary data.</text>
</comment>
<feature type="domain" description="Response regulatory" evidence="2">
    <location>
        <begin position="4"/>
        <end position="118"/>
    </location>
</feature>
<dbReference type="Pfam" id="PF04397">
    <property type="entry name" value="LytTR"/>
    <property type="match status" value="1"/>
</dbReference>
<dbReference type="SMART" id="SM00448">
    <property type="entry name" value="REC"/>
    <property type="match status" value="1"/>
</dbReference>
<dbReference type="AlphaFoldDB" id="A0A5A9XKY4"/>
<dbReference type="Gene3D" id="2.40.50.1020">
    <property type="entry name" value="LytTr DNA-binding domain"/>
    <property type="match status" value="1"/>
</dbReference>
<evidence type="ECO:0000313" key="4">
    <source>
        <dbReference type="EMBL" id="KAA0892191.1"/>
    </source>
</evidence>
<dbReference type="InterPro" id="IPR007492">
    <property type="entry name" value="LytTR_DNA-bd_dom"/>
</dbReference>
<proteinExistence type="predicted"/>
<dbReference type="PANTHER" id="PTHR37299:SF1">
    <property type="entry name" value="STAGE 0 SPORULATION PROTEIN A HOMOLOG"/>
    <property type="match status" value="1"/>
</dbReference>
<keyword evidence="1" id="KW-0597">Phosphoprotein</keyword>
<dbReference type="RefSeq" id="WP_149307128.1">
    <property type="nucleotide sequence ID" value="NZ_SRSD01000004.1"/>
</dbReference>
<dbReference type="PROSITE" id="PS50110">
    <property type="entry name" value="RESPONSE_REGULATORY"/>
    <property type="match status" value="1"/>
</dbReference>
<dbReference type="PROSITE" id="PS50930">
    <property type="entry name" value="HTH_LYTTR"/>
    <property type="match status" value="1"/>
</dbReference>
<gene>
    <name evidence="4" type="ORF">ET418_08295</name>
</gene>
<dbReference type="PANTHER" id="PTHR37299">
    <property type="entry name" value="TRANSCRIPTIONAL REGULATOR-RELATED"/>
    <property type="match status" value="1"/>
</dbReference>
<feature type="domain" description="HTH LytTR-type" evidence="3">
    <location>
        <begin position="148"/>
        <end position="254"/>
    </location>
</feature>
<accession>A0A5A9XKY4</accession>
<dbReference type="EMBL" id="SRSD01000004">
    <property type="protein sequence ID" value="KAA0892191.1"/>
    <property type="molecule type" value="Genomic_DNA"/>
</dbReference>
<dbReference type="Proteomes" id="UP000324298">
    <property type="component" value="Unassembled WGS sequence"/>
</dbReference>
<dbReference type="CDD" id="cd17532">
    <property type="entry name" value="REC_LytTR_AlgR-like"/>
    <property type="match status" value="1"/>
</dbReference>
<reference evidence="4 5" key="1">
    <citation type="submission" date="2019-04" db="EMBL/GenBank/DDBJ databases">
        <title>Geobacter ruber sp. nov., ferric-reducing bacteria isolated from paddy soil.</title>
        <authorList>
            <person name="Xu Z."/>
            <person name="Masuda Y."/>
            <person name="Itoh H."/>
            <person name="Senoo K."/>
        </authorList>
    </citation>
    <scope>NUCLEOTIDE SEQUENCE [LARGE SCALE GENOMIC DNA]</scope>
    <source>
        <strain evidence="4 5">Red88</strain>
    </source>
</reference>
<dbReference type="GO" id="GO:0000156">
    <property type="term" value="F:phosphorelay response regulator activity"/>
    <property type="evidence" value="ECO:0007669"/>
    <property type="project" value="InterPro"/>
</dbReference>
<evidence type="ECO:0000259" key="2">
    <source>
        <dbReference type="PROSITE" id="PS50110"/>
    </source>
</evidence>
<dbReference type="GO" id="GO:0003677">
    <property type="term" value="F:DNA binding"/>
    <property type="evidence" value="ECO:0007669"/>
    <property type="project" value="InterPro"/>
</dbReference>
<evidence type="ECO:0000313" key="5">
    <source>
        <dbReference type="Proteomes" id="UP000324298"/>
    </source>
</evidence>
<evidence type="ECO:0000256" key="1">
    <source>
        <dbReference type="PROSITE-ProRule" id="PRU00169"/>
    </source>
</evidence>
<dbReference type="InterPro" id="IPR001789">
    <property type="entry name" value="Sig_transdc_resp-reg_receiver"/>
</dbReference>
<evidence type="ECO:0000259" key="3">
    <source>
        <dbReference type="PROSITE" id="PS50930"/>
    </source>
</evidence>